<keyword evidence="14 20" id="KW-1133">Transmembrane helix</keyword>
<evidence type="ECO:0000256" key="8">
    <source>
        <dbReference type="ARBA" id="ARBA00022475"/>
    </source>
</evidence>
<dbReference type="InterPro" id="IPR006317">
    <property type="entry name" value="Ubiquinol_cyt_c_Rdtase_Fe-S-su"/>
</dbReference>
<evidence type="ECO:0000256" key="14">
    <source>
        <dbReference type="ARBA" id="ARBA00022989"/>
    </source>
</evidence>
<dbReference type="EC" id="7.1.1.8" evidence="5 20"/>
<evidence type="ECO:0000256" key="9">
    <source>
        <dbReference type="ARBA" id="ARBA00022692"/>
    </source>
</evidence>
<dbReference type="PROSITE" id="PS51318">
    <property type="entry name" value="TAT"/>
    <property type="match status" value="1"/>
</dbReference>
<dbReference type="NCBIfam" id="TIGR01416">
    <property type="entry name" value="Rieske_proteo"/>
    <property type="match status" value="1"/>
</dbReference>
<dbReference type="AlphaFoldDB" id="A0A3M0CQE3"/>
<dbReference type="InterPro" id="IPR005805">
    <property type="entry name" value="Rieske_Fe-S_prot_C"/>
</dbReference>
<feature type="transmembrane region" description="Helical" evidence="20">
    <location>
        <begin position="24"/>
        <end position="45"/>
    </location>
</feature>
<evidence type="ECO:0000256" key="19">
    <source>
        <dbReference type="ARBA" id="ARBA00029351"/>
    </source>
</evidence>
<dbReference type="GO" id="GO:0046872">
    <property type="term" value="F:metal ion binding"/>
    <property type="evidence" value="ECO:0007669"/>
    <property type="project" value="UniProtKB-KW"/>
</dbReference>
<evidence type="ECO:0000256" key="12">
    <source>
        <dbReference type="ARBA" id="ARBA00022967"/>
    </source>
</evidence>
<evidence type="ECO:0000256" key="4">
    <source>
        <dbReference type="ARBA" id="ARBA00011649"/>
    </source>
</evidence>
<dbReference type="GO" id="GO:0008121">
    <property type="term" value="F:quinol-cytochrome-c reductase activity"/>
    <property type="evidence" value="ECO:0007669"/>
    <property type="project" value="UniProtKB-EC"/>
</dbReference>
<dbReference type="RefSeq" id="WP_121937014.1">
    <property type="nucleotide sequence ID" value="NZ_REFR01000009.1"/>
</dbReference>
<dbReference type="PROSITE" id="PS51296">
    <property type="entry name" value="RIESKE"/>
    <property type="match status" value="1"/>
</dbReference>
<evidence type="ECO:0000256" key="3">
    <source>
        <dbReference type="ARBA" id="ARBA00010651"/>
    </source>
</evidence>
<dbReference type="InParanoid" id="A0A3M0CQE3"/>
<evidence type="ECO:0000256" key="1">
    <source>
        <dbReference type="ARBA" id="ARBA00002444"/>
    </source>
</evidence>
<keyword evidence="13 20" id="KW-0249">Electron transport</keyword>
<keyword evidence="9 20" id="KW-0812">Transmembrane</keyword>
<keyword evidence="18" id="KW-1015">Disulfide bond</keyword>
<dbReference type="InterPro" id="IPR036922">
    <property type="entry name" value="Rieske_2Fe-2S_sf"/>
</dbReference>
<evidence type="ECO:0000259" key="22">
    <source>
        <dbReference type="PROSITE" id="PS51296"/>
    </source>
</evidence>
<dbReference type="Pfam" id="PF10399">
    <property type="entry name" value="UCR_Fe-S_N"/>
    <property type="match status" value="1"/>
</dbReference>
<evidence type="ECO:0000256" key="6">
    <source>
        <dbReference type="ARBA" id="ARBA00019816"/>
    </source>
</evidence>
<dbReference type="FunFam" id="2.102.10.10:FF:000001">
    <property type="entry name" value="Cytochrome b-c1 complex subunit Rieske, mitochondrial"/>
    <property type="match status" value="1"/>
</dbReference>
<evidence type="ECO:0000256" key="15">
    <source>
        <dbReference type="ARBA" id="ARBA00023004"/>
    </source>
</evidence>
<dbReference type="SUPFAM" id="SSF50022">
    <property type="entry name" value="ISP domain"/>
    <property type="match status" value="1"/>
</dbReference>
<feature type="domain" description="Rieske" evidence="22">
    <location>
        <begin position="95"/>
        <end position="187"/>
    </location>
</feature>
<dbReference type="PANTHER" id="PTHR10134">
    <property type="entry name" value="CYTOCHROME B-C1 COMPLEX SUBUNIT RIESKE, MITOCHONDRIAL"/>
    <property type="match status" value="1"/>
</dbReference>
<dbReference type="CDD" id="cd03470">
    <property type="entry name" value="Rieske_cytochrome_bc1"/>
    <property type="match status" value="1"/>
</dbReference>
<evidence type="ECO:0000256" key="2">
    <source>
        <dbReference type="ARBA" id="ARBA00004162"/>
    </source>
</evidence>
<dbReference type="Proteomes" id="UP000271227">
    <property type="component" value="Unassembled WGS sequence"/>
</dbReference>
<organism evidence="23 24">
    <name type="scientific">Eilatimonas milleporae</name>
    <dbReference type="NCBI Taxonomy" id="911205"/>
    <lineage>
        <taxon>Bacteria</taxon>
        <taxon>Pseudomonadati</taxon>
        <taxon>Pseudomonadota</taxon>
        <taxon>Alphaproteobacteria</taxon>
        <taxon>Kordiimonadales</taxon>
        <taxon>Kordiimonadaceae</taxon>
        <taxon>Eilatimonas</taxon>
    </lineage>
</organism>
<keyword evidence="15" id="KW-0408">Iron</keyword>
<evidence type="ECO:0000256" key="5">
    <source>
        <dbReference type="ARBA" id="ARBA00012951"/>
    </source>
</evidence>
<comment type="catalytic activity">
    <reaction evidence="19 20">
        <text>a quinol + 2 Fe(III)-[cytochrome c](out) = a quinone + 2 Fe(II)-[cytochrome c](out) + 2 H(+)(out)</text>
        <dbReference type="Rhea" id="RHEA:11484"/>
        <dbReference type="Rhea" id="RHEA-COMP:10350"/>
        <dbReference type="Rhea" id="RHEA-COMP:14399"/>
        <dbReference type="ChEBI" id="CHEBI:15378"/>
        <dbReference type="ChEBI" id="CHEBI:24646"/>
        <dbReference type="ChEBI" id="CHEBI:29033"/>
        <dbReference type="ChEBI" id="CHEBI:29034"/>
        <dbReference type="ChEBI" id="CHEBI:132124"/>
        <dbReference type="EC" id="7.1.1.8"/>
    </reaction>
</comment>
<comment type="subunit">
    <text evidence="4 21">The main subunits of complex b-c1 are: cytochrome b, cytochrome c1 and the Rieske protein.</text>
</comment>
<dbReference type="NCBIfam" id="TIGR01409">
    <property type="entry name" value="TAT_signal_seq"/>
    <property type="match status" value="1"/>
</dbReference>
<dbReference type="PRINTS" id="PR00162">
    <property type="entry name" value="RIESKE"/>
</dbReference>
<evidence type="ECO:0000256" key="21">
    <source>
        <dbReference type="RuleBase" id="RU004497"/>
    </source>
</evidence>
<dbReference type="InterPro" id="IPR019546">
    <property type="entry name" value="TAT_signal_bac_arc"/>
</dbReference>
<keyword evidence="8" id="KW-1003">Cell membrane</keyword>
<keyword evidence="16" id="KW-0411">Iron-sulfur</keyword>
<dbReference type="InterPro" id="IPR019470">
    <property type="entry name" value="Ubiq_cytC_Rdtase_Fe-S_su_TAT"/>
</dbReference>
<evidence type="ECO:0000256" key="20">
    <source>
        <dbReference type="RuleBase" id="RU004494"/>
    </source>
</evidence>
<keyword evidence="12" id="KW-1278">Translocase</keyword>
<dbReference type="OrthoDB" id="9767869at2"/>
<dbReference type="GO" id="GO:0051537">
    <property type="term" value="F:2 iron, 2 sulfur cluster binding"/>
    <property type="evidence" value="ECO:0007669"/>
    <property type="project" value="UniProtKB-KW"/>
</dbReference>
<proteinExistence type="inferred from homology"/>
<dbReference type="Gene3D" id="2.102.10.10">
    <property type="entry name" value="Rieske [2Fe-2S] iron-sulphur domain"/>
    <property type="match status" value="1"/>
</dbReference>
<comment type="similarity">
    <text evidence="3">Belongs to the Rieske iron-sulfur protein family.</text>
</comment>
<evidence type="ECO:0000256" key="7">
    <source>
        <dbReference type="ARBA" id="ARBA00022448"/>
    </source>
</evidence>
<protein>
    <recommendedName>
        <fullName evidence="6 20">Ubiquinol-cytochrome c reductase iron-sulfur subunit</fullName>
        <ecNumber evidence="5 20">7.1.1.8</ecNumber>
    </recommendedName>
</protein>
<keyword evidence="17 20" id="KW-0472">Membrane</keyword>
<evidence type="ECO:0000256" key="10">
    <source>
        <dbReference type="ARBA" id="ARBA00022714"/>
    </source>
</evidence>
<comment type="cofactor">
    <cofactor evidence="20">
        <name>[2Fe-2S] cluster</name>
        <dbReference type="ChEBI" id="CHEBI:190135"/>
    </cofactor>
    <text evidence="20">Binds 1 [2Fe-2S] cluster per subunit.</text>
</comment>
<keyword evidence="10" id="KW-0001">2Fe-2S</keyword>
<evidence type="ECO:0000256" key="11">
    <source>
        <dbReference type="ARBA" id="ARBA00022723"/>
    </source>
</evidence>
<dbReference type="Gene3D" id="1.20.5.510">
    <property type="entry name" value="Single helix bin"/>
    <property type="match status" value="1"/>
</dbReference>
<dbReference type="InterPro" id="IPR017941">
    <property type="entry name" value="Rieske_2Fe-2S"/>
</dbReference>
<keyword evidence="24" id="KW-1185">Reference proteome</keyword>
<dbReference type="Pfam" id="PF00355">
    <property type="entry name" value="Rieske"/>
    <property type="match status" value="1"/>
</dbReference>
<gene>
    <name evidence="23" type="ORF">BXY39_0254</name>
</gene>
<evidence type="ECO:0000313" key="23">
    <source>
        <dbReference type="EMBL" id="RMB11771.1"/>
    </source>
</evidence>
<keyword evidence="11" id="KW-0479">Metal-binding</keyword>
<name>A0A3M0CQE3_9PROT</name>
<dbReference type="EMBL" id="REFR01000009">
    <property type="protein sequence ID" value="RMB11771.1"/>
    <property type="molecule type" value="Genomic_DNA"/>
</dbReference>
<keyword evidence="7 20" id="KW-0813">Transport</keyword>
<comment type="subcellular location">
    <subcellularLocation>
        <location evidence="2">Cell membrane</location>
        <topology evidence="2">Single-pass membrane protein</topology>
    </subcellularLocation>
</comment>
<comment type="function">
    <text evidence="1">Component of the ubiquinol-cytochrome c reductase complex (complex III or cytochrome b-c1 complex), which is a respiratory chain that generates an electrochemical potential coupled to ATP synthesis.</text>
</comment>
<evidence type="ECO:0000256" key="13">
    <source>
        <dbReference type="ARBA" id="ARBA00022982"/>
    </source>
</evidence>
<evidence type="ECO:0000256" key="16">
    <source>
        <dbReference type="ARBA" id="ARBA00023014"/>
    </source>
</evidence>
<comment type="caution">
    <text evidence="23">The sequence shown here is derived from an EMBL/GenBank/DDBJ whole genome shotgun (WGS) entry which is preliminary data.</text>
</comment>
<dbReference type="InterPro" id="IPR006311">
    <property type="entry name" value="TAT_signal"/>
</dbReference>
<reference evidence="23 24" key="1">
    <citation type="submission" date="2018-10" db="EMBL/GenBank/DDBJ databases">
        <title>Genomic Encyclopedia of Archaeal and Bacterial Type Strains, Phase II (KMG-II): from individual species to whole genera.</title>
        <authorList>
            <person name="Goeker M."/>
        </authorList>
    </citation>
    <scope>NUCLEOTIDE SEQUENCE [LARGE SCALE GENOMIC DNA]</scope>
    <source>
        <strain evidence="23 24">DSM 25217</strain>
    </source>
</reference>
<comment type="miscellaneous">
    <text evidence="20">The Rieske protein is a high potential 2Fe-2S protein.</text>
</comment>
<evidence type="ECO:0000256" key="18">
    <source>
        <dbReference type="ARBA" id="ARBA00023157"/>
    </source>
</evidence>
<accession>A0A3M0CQE3</accession>
<dbReference type="GO" id="GO:0005886">
    <property type="term" value="C:plasma membrane"/>
    <property type="evidence" value="ECO:0007669"/>
    <property type="project" value="UniProtKB-SubCell"/>
</dbReference>
<evidence type="ECO:0000256" key="17">
    <source>
        <dbReference type="ARBA" id="ARBA00023136"/>
    </source>
</evidence>
<sequence>MSTAEQTIDGKTPTSDEDASRRDFLHIAAAGVGAIGTGLAVWPFIDQMNPAADTLALASVEVDLSSIGEGEGIVITWRGKPVFIRNRTQVEIDEARAVDVSALPDRQSDAERVVEGREKWLVVLGVCTHLGCVPLGTKSGDDQGEYGGWFCPCHGSHYDTSGRIRKGPAPKNLEVPTYSFISDTTIRIG</sequence>
<evidence type="ECO:0000313" key="24">
    <source>
        <dbReference type="Proteomes" id="UP000271227"/>
    </source>
</evidence>
<dbReference type="InterPro" id="IPR014349">
    <property type="entry name" value="Rieske_Fe-S_prot"/>
</dbReference>